<evidence type="ECO:0000313" key="1">
    <source>
        <dbReference type="EMBL" id="SOB55289.1"/>
    </source>
</evidence>
<name>A0AAX2HEC8_9PSED</name>
<organism evidence="1 2">
    <name type="scientific">Pseudomonas lundensis</name>
    <dbReference type="NCBI Taxonomy" id="86185"/>
    <lineage>
        <taxon>Bacteria</taxon>
        <taxon>Pseudomonadati</taxon>
        <taxon>Pseudomonadota</taxon>
        <taxon>Gammaproteobacteria</taxon>
        <taxon>Pseudomonadales</taxon>
        <taxon>Pseudomonadaceae</taxon>
        <taxon>Pseudomonas</taxon>
    </lineage>
</organism>
<gene>
    <name evidence="1" type="ORF">PLUA15_90050</name>
</gene>
<protein>
    <submittedName>
        <fullName evidence="1">Uncharacterized protein</fullName>
    </submittedName>
</protein>
<reference evidence="1 2" key="1">
    <citation type="submission" date="2017-08" db="EMBL/GenBank/DDBJ databases">
        <authorList>
            <person name="Chaillou S."/>
        </authorList>
    </citation>
    <scope>NUCLEOTIDE SEQUENCE [LARGE SCALE GENOMIC DNA]</scope>
    <source>
        <strain evidence="1 2">MFPA15A1205</strain>
    </source>
</reference>
<accession>A0AAX2HEC8</accession>
<sequence>MAITLVAQDTAIASESLRSMSDP</sequence>
<dbReference type="AlphaFoldDB" id="A0AAX2HEC8"/>
<evidence type="ECO:0000313" key="2">
    <source>
        <dbReference type="Proteomes" id="UP000219564"/>
    </source>
</evidence>
<proteinExistence type="predicted"/>
<comment type="caution">
    <text evidence="1">The sequence shown here is derived from an EMBL/GenBank/DDBJ whole genome shotgun (WGS) entry which is preliminary data.</text>
</comment>
<dbReference type="EMBL" id="OBKZ01000056">
    <property type="protein sequence ID" value="SOB55289.1"/>
    <property type="molecule type" value="Genomic_DNA"/>
</dbReference>
<dbReference type="Proteomes" id="UP000219564">
    <property type="component" value="Unassembled WGS sequence"/>
</dbReference>